<dbReference type="InterPro" id="IPR012337">
    <property type="entry name" value="RNaseH-like_sf"/>
</dbReference>
<accession>A0AAE1AHK1</accession>
<name>A0AAE1AHK1_9GAST</name>
<dbReference type="GO" id="GO:0003676">
    <property type="term" value="F:nucleic acid binding"/>
    <property type="evidence" value="ECO:0007669"/>
    <property type="project" value="InterPro"/>
</dbReference>
<dbReference type="EMBL" id="JAWDGP010001838">
    <property type="protein sequence ID" value="KAK3787773.1"/>
    <property type="molecule type" value="Genomic_DNA"/>
</dbReference>
<dbReference type="Gene3D" id="3.30.420.10">
    <property type="entry name" value="Ribonuclease H-like superfamily/Ribonuclease H"/>
    <property type="match status" value="1"/>
</dbReference>
<organism evidence="1 2">
    <name type="scientific">Elysia crispata</name>
    <name type="common">lettuce slug</name>
    <dbReference type="NCBI Taxonomy" id="231223"/>
    <lineage>
        <taxon>Eukaryota</taxon>
        <taxon>Metazoa</taxon>
        <taxon>Spiralia</taxon>
        <taxon>Lophotrochozoa</taxon>
        <taxon>Mollusca</taxon>
        <taxon>Gastropoda</taxon>
        <taxon>Heterobranchia</taxon>
        <taxon>Euthyneura</taxon>
        <taxon>Panpulmonata</taxon>
        <taxon>Sacoglossa</taxon>
        <taxon>Placobranchoidea</taxon>
        <taxon>Plakobranchidae</taxon>
        <taxon>Elysia</taxon>
    </lineage>
</organism>
<evidence type="ECO:0000313" key="1">
    <source>
        <dbReference type="EMBL" id="KAK3787773.1"/>
    </source>
</evidence>
<protein>
    <submittedName>
        <fullName evidence="1">Uncharacterized protein</fullName>
    </submittedName>
</protein>
<dbReference type="PANTHER" id="PTHR37984">
    <property type="entry name" value="PROTEIN CBG26694"/>
    <property type="match status" value="1"/>
</dbReference>
<gene>
    <name evidence="1" type="ORF">RRG08_010722</name>
</gene>
<dbReference type="AlphaFoldDB" id="A0AAE1AHK1"/>
<reference evidence="1" key="1">
    <citation type="journal article" date="2023" name="G3 (Bethesda)">
        <title>A reference genome for the long-term kleptoplast-retaining sea slug Elysia crispata morphotype clarki.</title>
        <authorList>
            <person name="Eastman K.E."/>
            <person name="Pendleton A.L."/>
            <person name="Shaikh M.A."/>
            <person name="Suttiyut T."/>
            <person name="Ogas R."/>
            <person name="Tomko P."/>
            <person name="Gavelis G."/>
            <person name="Widhalm J.R."/>
            <person name="Wisecaver J.H."/>
        </authorList>
    </citation>
    <scope>NUCLEOTIDE SEQUENCE</scope>
    <source>
        <strain evidence="1">ECLA1</strain>
    </source>
</reference>
<proteinExistence type="predicted"/>
<sequence length="293" mass="33200">MRTPVYGLILGNITEGAQNYDDPDPLWKRELGLFCTNKKTSCAEGCTAPLKATRYPEAVALKKVDTPTATEALVDMFSRLGIPEEILSGLGTQFVSECTEESGVARQWHRLINALLFAYREVSQESTGFSPFELPYRWTVRAPMHILKELWTEDVDTPVVKTSYQFVFERRERLGVTRHLAGAELEKAQSEGKKHYEKIREISSKGEVEEDGDDKEIFELNEIGHKGGLESINLGPNLTKEYQEEQAKLVDEFNDLFTLDPGLTDVIQHQIKLTSEVPVTSKPYRLPYATRQD</sequence>
<dbReference type="InterPro" id="IPR050951">
    <property type="entry name" value="Retrovirus_Pol_polyprotein"/>
</dbReference>
<evidence type="ECO:0000313" key="2">
    <source>
        <dbReference type="Proteomes" id="UP001283361"/>
    </source>
</evidence>
<comment type="caution">
    <text evidence="1">The sequence shown here is derived from an EMBL/GenBank/DDBJ whole genome shotgun (WGS) entry which is preliminary data.</text>
</comment>
<dbReference type="SUPFAM" id="SSF53098">
    <property type="entry name" value="Ribonuclease H-like"/>
    <property type="match status" value="1"/>
</dbReference>
<dbReference type="PANTHER" id="PTHR37984:SF15">
    <property type="entry name" value="INTEGRASE CATALYTIC DOMAIN-CONTAINING PROTEIN"/>
    <property type="match status" value="1"/>
</dbReference>
<keyword evidence="2" id="KW-1185">Reference proteome</keyword>
<dbReference type="Proteomes" id="UP001283361">
    <property type="component" value="Unassembled WGS sequence"/>
</dbReference>
<dbReference type="InterPro" id="IPR036397">
    <property type="entry name" value="RNaseH_sf"/>
</dbReference>